<dbReference type="EMBL" id="QSBY01000011">
    <property type="protein sequence ID" value="RHW68391.1"/>
    <property type="molecule type" value="Genomic_DNA"/>
</dbReference>
<accession>A0A3L6KY48</accession>
<feature type="region of interest" description="Disordered" evidence="1">
    <location>
        <begin position="1051"/>
        <end position="1081"/>
    </location>
</feature>
<feature type="compositionally biased region" description="Low complexity" evidence="1">
    <location>
        <begin position="999"/>
        <end position="1014"/>
    </location>
</feature>
<dbReference type="AlphaFoldDB" id="A0A3L6KY48"/>
<evidence type="ECO:0000313" key="2">
    <source>
        <dbReference type="EMBL" id="RHW68391.1"/>
    </source>
</evidence>
<feature type="region of interest" description="Disordered" evidence="1">
    <location>
        <begin position="999"/>
        <end position="1026"/>
    </location>
</feature>
<sequence>MSTSFSSKKGSITSESLAERETTISLVPPKVLEELRVLKLLRQELRNTHENPDASSEAAVSYTDPLDRTLDAKSLNVLKLPTFPFIVCESAPSMYQTPIPYDVEKAVAVLQDEVYALESKFRDIEDEQGFIAPFCEESSLTSREDGADSLAISEDRWRKDEKLRLFMEVVGSDTCFADVSWDISVMRWYTRWITSHSLSCLREVRDQLEYVLSEFGVPGEREIRKAVARMTFAEAVYTLEQDRDDVIEFERRRMASAARTYRKRLTFSAVTACSNSFLTLEERYLYQEFYDQSEHALQLLHHAMHMCSTLQSCGSTEQQAGDIDSARNASPSKAVSCAPSCSDTRDVWCLTEAAMKTLKQEQNLITRLLGSIHSRQEGSCLKVELEKKRRRSRIAALVVYKCVVDDMEMLSRHVKVATDLLRDYDGWVNYRSGISSHDIILQMNVNQRGNGETISRQSGCSSPPVMNPDIIGCRLEFSHSGQFQPGRLPRHVEEVCRSFIKLIKLVCDGADQEGGYSIDAGTYRRWSYLALRYTCIQIVRGRWPSTVILESHIDIARVLPLFLLEHGSDDADVHMHVKELSSVLQCFLSLVKDGKAMGLGKRESTSPENGSVRDGYPTTSTMRFVDIPVPIGTVSEINAADEASLLTDCDSNVWKWFYEAMLFQIDPTGDAHGGYLLSSDFTADTSKGFHYVRLGAVTLPHKSPRELLHGAQESLKLHINLHYVVHPNNTAPARSLAQILEEGASPSSVPAFDMLRYGYARRTLHIMAALEKQGMLKDYACAIPEVKLVPLADIVFFSRYMVEESSPDEVRSCPSSSRSGRGSDVLPREAQKMITAAGLLPPAAVQLMRHNTVNPSGSPLPPSNEHPSMWSLNLLIGNMLMHVATCARPMLSEMYEIGERACNKGLRQAVERNDLTYTDNVVKKHHNKEVYDGSAVSGRGCAEEQETPKDKDNFEVAGPILRSTDEYMLSTAFERTVRKANIVMQKQNQSHLIITPRSSIRRSGPWSSSRSSRSVMEDKDLQSPSALGLGSLATTLRGRFSLASPKVLFSQRSGNLSPGTRTVVSERTTKRRAQRAVPRLS</sequence>
<feature type="compositionally biased region" description="Polar residues" evidence="1">
    <location>
        <begin position="1051"/>
        <end position="1066"/>
    </location>
</feature>
<dbReference type="Proteomes" id="UP000266743">
    <property type="component" value="Chromosome 11"/>
</dbReference>
<gene>
    <name evidence="2" type="ORF">DPX39_110032500</name>
</gene>
<proteinExistence type="predicted"/>
<organism evidence="2">
    <name type="scientific">Trypanosoma brucei equiperdum</name>
    <dbReference type="NCBI Taxonomy" id="630700"/>
    <lineage>
        <taxon>Eukaryota</taxon>
        <taxon>Discoba</taxon>
        <taxon>Euglenozoa</taxon>
        <taxon>Kinetoplastea</taxon>
        <taxon>Metakinetoplastina</taxon>
        <taxon>Trypanosomatida</taxon>
        <taxon>Trypanosomatidae</taxon>
        <taxon>Trypanosoma</taxon>
    </lineage>
</organism>
<feature type="region of interest" description="Disordered" evidence="1">
    <location>
        <begin position="1"/>
        <end position="20"/>
    </location>
</feature>
<feature type="compositionally biased region" description="Polar residues" evidence="1">
    <location>
        <begin position="1"/>
        <end position="16"/>
    </location>
</feature>
<reference evidence="2" key="1">
    <citation type="submission" date="2018-09" db="EMBL/GenBank/DDBJ databases">
        <title>whole genome sequence of T. equiperdum IVM-t1 strain.</title>
        <authorList>
            <person name="Suganuma K."/>
        </authorList>
    </citation>
    <scope>NUCLEOTIDE SEQUENCE [LARGE SCALE GENOMIC DNA]</scope>
    <source>
        <strain evidence="2">IVM-t1</strain>
    </source>
</reference>
<feature type="region of interest" description="Disordered" evidence="1">
    <location>
        <begin position="807"/>
        <end position="826"/>
    </location>
</feature>
<protein>
    <submittedName>
        <fullName evidence="2">Uncharacterized protein</fullName>
    </submittedName>
</protein>
<evidence type="ECO:0000256" key="1">
    <source>
        <dbReference type="SAM" id="MobiDB-lite"/>
    </source>
</evidence>
<name>A0A3L6KY48_9TRYP</name>
<comment type="caution">
    <text evidence="2">The sequence shown here is derived from an EMBL/GenBank/DDBJ whole genome shotgun (WGS) entry which is preliminary data.</text>
</comment>